<gene>
    <name evidence="1" type="ORF">AFUS01_LOCUS15645</name>
</gene>
<dbReference type="EMBL" id="CAJVCH010139709">
    <property type="protein sequence ID" value="CAG7726754.1"/>
    <property type="molecule type" value="Genomic_DNA"/>
</dbReference>
<name>A0A8J2P0Y1_9HEXA</name>
<accession>A0A8J2P0Y1</accession>
<comment type="caution">
    <text evidence="1">The sequence shown here is derived from an EMBL/GenBank/DDBJ whole genome shotgun (WGS) entry which is preliminary data.</text>
</comment>
<evidence type="ECO:0000313" key="2">
    <source>
        <dbReference type="Proteomes" id="UP000708208"/>
    </source>
</evidence>
<dbReference type="AlphaFoldDB" id="A0A8J2P0Y1"/>
<keyword evidence="2" id="KW-1185">Reference proteome</keyword>
<protein>
    <submittedName>
        <fullName evidence="1">Uncharacterized protein</fullName>
    </submittedName>
</protein>
<evidence type="ECO:0000313" key="1">
    <source>
        <dbReference type="EMBL" id="CAG7726754.1"/>
    </source>
</evidence>
<reference evidence="1" key="1">
    <citation type="submission" date="2021-06" db="EMBL/GenBank/DDBJ databases">
        <authorList>
            <person name="Hodson N. C."/>
            <person name="Mongue J. A."/>
            <person name="Jaron S. K."/>
        </authorList>
    </citation>
    <scope>NUCLEOTIDE SEQUENCE</scope>
</reference>
<organism evidence="1 2">
    <name type="scientific">Allacma fusca</name>
    <dbReference type="NCBI Taxonomy" id="39272"/>
    <lineage>
        <taxon>Eukaryota</taxon>
        <taxon>Metazoa</taxon>
        <taxon>Ecdysozoa</taxon>
        <taxon>Arthropoda</taxon>
        <taxon>Hexapoda</taxon>
        <taxon>Collembola</taxon>
        <taxon>Symphypleona</taxon>
        <taxon>Sminthuridae</taxon>
        <taxon>Allacma</taxon>
    </lineage>
</organism>
<sequence>MANTFAVDDTTANGGPIRSNSFFQELVDISAHLVKNAVNPVCRQAPQPQAAAVLDVSPTRHQWQLAMIMDQLGPQQVVDQIDSPTLKVVRHIQKPQICIINSHNHLATECQVLMDRVIKIQNRKARQHEIQEQAEKSEETV</sequence>
<dbReference type="Proteomes" id="UP000708208">
    <property type="component" value="Unassembled WGS sequence"/>
</dbReference>
<proteinExistence type="predicted"/>